<keyword evidence="1" id="KW-0547">Nucleotide-binding</keyword>
<evidence type="ECO:0000313" key="1">
    <source>
        <dbReference type="EMBL" id="VAY87384.1"/>
    </source>
</evidence>
<gene>
    <name evidence="1" type="ORF">CARN8_2020002</name>
</gene>
<dbReference type="InterPro" id="IPR027417">
    <property type="entry name" value="P-loop_NTPase"/>
</dbReference>
<dbReference type="SUPFAM" id="SSF52540">
    <property type="entry name" value="P-loop containing nucleoside triphosphate hydrolases"/>
    <property type="match status" value="1"/>
</dbReference>
<dbReference type="AlphaFoldDB" id="A0A3P3ZMH0"/>
<protein>
    <submittedName>
        <fullName evidence="1">DNA helicase</fullName>
        <ecNumber evidence="1">3.6.4.12</ecNumber>
    </submittedName>
</protein>
<accession>A0A3P3ZMH0</accession>
<name>A0A3P3ZMH0_9ZZZZ</name>
<dbReference type="GO" id="GO:0003678">
    <property type="term" value="F:DNA helicase activity"/>
    <property type="evidence" value="ECO:0007669"/>
    <property type="project" value="UniProtKB-EC"/>
</dbReference>
<keyword evidence="1" id="KW-0378">Hydrolase</keyword>
<keyword evidence="1" id="KW-0067">ATP-binding</keyword>
<dbReference type="Gene3D" id="3.40.50.300">
    <property type="entry name" value="P-loop containing nucleotide triphosphate hydrolases"/>
    <property type="match status" value="1"/>
</dbReference>
<dbReference type="EC" id="3.6.4.12" evidence="1"/>
<keyword evidence="1" id="KW-0347">Helicase</keyword>
<reference evidence="1" key="1">
    <citation type="submission" date="2018-10" db="EMBL/GenBank/DDBJ databases">
        <authorList>
            <person name="Plewniak F."/>
        </authorList>
    </citation>
    <scope>NUCLEOTIDE SEQUENCE</scope>
</reference>
<organism evidence="1">
    <name type="scientific">mine drainage metagenome</name>
    <dbReference type="NCBI Taxonomy" id="410659"/>
    <lineage>
        <taxon>unclassified sequences</taxon>
        <taxon>metagenomes</taxon>
        <taxon>ecological metagenomes</taxon>
    </lineage>
</organism>
<sequence length="200" mass="22730">MFEALGGAVPLMRSHADKAFWNEAMTGLVALRETGTVGQIVDYLRAQRRPRLPEAIEKRERDLRTFDRTAGIEMPPALAELEKFREVPYVEVKALRSYLDGHSPFETKHGVKGAEFENVLVVIGRGWNQYNFGEMLELAGAQVVPAAKQAAFERNRNLFYVACSRPKRRLALLFTQQLSPMALRTLEHWFGADVIETLRL</sequence>
<dbReference type="EMBL" id="UOYP01000116">
    <property type="protein sequence ID" value="VAY87384.1"/>
    <property type="molecule type" value="Genomic_DNA"/>
</dbReference>
<proteinExistence type="predicted"/>
<dbReference type="GO" id="GO:0016787">
    <property type="term" value="F:hydrolase activity"/>
    <property type="evidence" value="ECO:0007669"/>
    <property type="project" value="UniProtKB-KW"/>
</dbReference>